<proteinExistence type="predicted"/>
<dbReference type="InterPro" id="IPR013381">
    <property type="entry name" value="CRISPR-assoc_prot_Cse1"/>
</dbReference>
<dbReference type="AlphaFoldDB" id="A0AAW6CWV6"/>
<evidence type="ECO:0000313" key="2">
    <source>
        <dbReference type="Proteomes" id="UP001210809"/>
    </source>
</evidence>
<reference evidence="1" key="1">
    <citation type="submission" date="2023-01" db="EMBL/GenBank/DDBJ databases">
        <title>Human gut microbiome strain richness.</title>
        <authorList>
            <person name="Chen-Liaw A."/>
        </authorList>
    </citation>
    <scope>NUCLEOTIDE SEQUENCE</scope>
    <source>
        <strain evidence="1">1001283st1_G1_1001283B150217_161031</strain>
    </source>
</reference>
<accession>A0AAW6CWV6</accession>
<organism evidence="1 2">
    <name type="scientific">[Eubacterium] siraeum</name>
    <dbReference type="NCBI Taxonomy" id="39492"/>
    <lineage>
        <taxon>Bacteria</taxon>
        <taxon>Bacillati</taxon>
        <taxon>Bacillota</taxon>
        <taxon>Clostridia</taxon>
        <taxon>Eubacteriales</taxon>
        <taxon>Oscillospiraceae</taxon>
        <taxon>Oscillospiraceae incertae sedis</taxon>
    </lineage>
</organism>
<name>A0AAW6CWV6_9FIRM</name>
<dbReference type="Proteomes" id="UP001210809">
    <property type="component" value="Unassembled WGS sequence"/>
</dbReference>
<dbReference type="EMBL" id="JAQLXW010000001">
    <property type="protein sequence ID" value="MDB8002729.1"/>
    <property type="molecule type" value="Genomic_DNA"/>
</dbReference>
<protein>
    <submittedName>
        <fullName evidence="1">Type I-E CRISPR-associated protein Cse1/CasA</fullName>
    </submittedName>
</protein>
<comment type="caution">
    <text evidence="1">The sequence shown here is derived from an EMBL/GenBank/DDBJ whole genome shotgun (WGS) entry which is preliminary data.</text>
</comment>
<sequence>MIYTVFSRYDKNGDEVDPEDDINYLTDNWIEVFRSGKFPMKPFEKYFEKWYDRFWLFDEKYPFYQSNKVNGKGKATSIAKMIGSLFESANKPRLFSDRNNDGRLLSYSEAVRWLLHIICFDDTAAKQPVPKKSWVSILGLIAVRGNNLFETLMLNYNAESDSEYDVYVSTPSWEKDNNKAEFNTLIPVPDNQAALLSLMSRRVYLCRENGKVNGYYISGGDYFEEVEVFGEQMTLWRSYKEKGSDSIKYKPQLHKPSTKAWQEFGSIAALEGDENSSTARKPGVIAHIESYIDRSYLDNCFLLNVTTASVIHDFNDSMCFKIVDSISDELSFHSDLLMKVGEAWRYRIGNEIGKCESAAKAVNKLSINLQKSAGASGDKLSGEDAKTQFYSMIDKPFRDWLSQLDTSYDIDEYTGKIEDTVRKIAIVFGNDCVHQMRANTIFGRYEKDGKDKNLVTTVEALNIFNATINKIFRKEGDNK</sequence>
<dbReference type="Gene3D" id="1.10.132.100">
    <property type="match status" value="1"/>
</dbReference>
<evidence type="ECO:0000313" key="1">
    <source>
        <dbReference type="EMBL" id="MDB8002729.1"/>
    </source>
</evidence>
<dbReference type="Pfam" id="PF09481">
    <property type="entry name" value="CRISPR_Cse1"/>
    <property type="match status" value="1"/>
</dbReference>
<gene>
    <name evidence="1" type="ORF">PNE09_01475</name>
</gene>